<sequence>MTRPAPPVPAYGRAALADLPESALAALGVPGAVNVLGLPETRRVCVLLVDGLGWEQLRAHPGDAPFLTSLGGGPLTAGFPATTVTSLGSLGTGLPPGGHGLLGLQIALPGRDELANLLRWAPDGADPVVVQPAPTVYERARAAGVAASYVGASLYRDSPLTRATARGADYAGADALGQLVAAAQRALSASDRAYATVYHPDLDSTGHRFGVASADWRQQLRFVDLLAERLADALPSGTALYVTADHGMTDPSARIDADTDPALSAGVARLGGDARSRYVYALPGAHGDVLAAWRERLAGTCWVRSRAEAVAEGWFGAITPDMAERVGDVIAVPYADVAITASAREPWLAGMVGMHGSLVTAEQLVPLVRTVKD</sequence>
<dbReference type="EMBL" id="WUTW01000004">
    <property type="protein sequence ID" value="MXQ66523.1"/>
    <property type="molecule type" value="Genomic_DNA"/>
</dbReference>
<dbReference type="OrthoDB" id="9779267at2"/>
<dbReference type="InterPro" id="IPR017850">
    <property type="entry name" value="Alkaline_phosphatase_core_sf"/>
</dbReference>
<comment type="caution">
    <text evidence="1">The sequence shown here is derived from an EMBL/GenBank/DDBJ whole genome shotgun (WGS) entry which is preliminary data.</text>
</comment>
<gene>
    <name evidence="1" type="ORF">GQ466_21120</name>
</gene>
<keyword evidence="2" id="KW-1185">Reference proteome</keyword>
<reference evidence="1 2" key="1">
    <citation type="submission" date="2019-12" db="EMBL/GenBank/DDBJ databases">
        <title>Nocardia macrotermitis sp. nov. and Nocardia aurantia sp. nov., isolated from the gut of the fungus growing-termite Macrotermes natalensis.</title>
        <authorList>
            <person name="Christine B."/>
            <person name="Rene B."/>
        </authorList>
    </citation>
    <scope>NUCLEOTIDE SEQUENCE [LARGE SCALE GENOMIC DNA]</scope>
    <source>
        <strain evidence="1 2">DSM 102126</strain>
    </source>
</reference>
<dbReference type="AlphaFoldDB" id="A0A6I4WBP7"/>
<evidence type="ECO:0000313" key="1">
    <source>
        <dbReference type="EMBL" id="MXQ66523.1"/>
    </source>
</evidence>
<proteinExistence type="predicted"/>
<protein>
    <submittedName>
        <fullName evidence="1">PglZ domain-containing protein</fullName>
    </submittedName>
</protein>
<dbReference type="SUPFAM" id="SSF53649">
    <property type="entry name" value="Alkaline phosphatase-like"/>
    <property type="match status" value="1"/>
</dbReference>
<dbReference type="Pfam" id="PF01663">
    <property type="entry name" value="Phosphodiest"/>
    <property type="match status" value="1"/>
</dbReference>
<dbReference type="Gene3D" id="3.40.720.10">
    <property type="entry name" value="Alkaline Phosphatase, subunit A"/>
    <property type="match status" value="1"/>
</dbReference>
<organism evidence="1 2">
    <name type="scientific">Actinomadura rayongensis</name>
    <dbReference type="NCBI Taxonomy" id="1429076"/>
    <lineage>
        <taxon>Bacteria</taxon>
        <taxon>Bacillati</taxon>
        <taxon>Actinomycetota</taxon>
        <taxon>Actinomycetes</taxon>
        <taxon>Streptosporangiales</taxon>
        <taxon>Thermomonosporaceae</taxon>
        <taxon>Actinomadura</taxon>
    </lineage>
</organism>
<dbReference type="Proteomes" id="UP000431901">
    <property type="component" value="Unassembled WGS sequence"/>
</dbReference>
<dbReference type="InterPro" id="IPR002591">
    <property type="entry name" value="Phosphodiest/P_Trfase"/>
</dbReference>
<name>A0A6I4WBP7_9ACTN</name>
<accession>A0A6I4WBP7</accession>
<evidence type="ECO:0000313" key="2">
    <source>
        <dbReference type="Proteomes" id="UP000431901"/>
    </source>
</evidence>
<dbReference type="RefSeq" id="WP_161104713.1">
    <property type="nucleotide sequence ID" value="NZ_JBHLYI010000018.1"/>
</dbReference>